<comment type="pathway">
    <text evidence="1">Purine metabolism; 3',5'-cyclic AMP degradation; AMP from 3',5'-cyclic AMP: step 1/1.</text>
</comment>
<dbReference type="GO" id="GO:0004115">
    <property type="term" value="F:3',5'-cyclic-AMP phosphodiesterase activity"/>
    <property type="evidence" value="ECO:0007669"/>
    <property type="project" value="UniProtKB-EC"/>
</dbReference>
<dbReference type="EC" id="3.1.4.-" evidence="10"/>
<dbReference type="InterPro" id="IPR003607">
    <property type="entry name" value="HD/PDEase_dom"/>
</dbReference>
<dbReference type="InterPro" id="IPR002073">
    <property type="entry name" value="PDEase_catalytic_dom"/>
</dbReference>
<feature type="binding site" evidence="9">
    <location>
        <position position="398"/>
    </location>
    <ligand>
        <name>Zn(2+)</name>
        <dbReference type="ChEBI" id="CHEBI:29105"/>
        <label>1</label>
    </ligand>
</feature>
<name>A0A3Q0RX23_AMPCI</name>
<sequence length="660" mass="74589">MLHCNISDSDIPPPNCCLLASLSFEGENGPSVCCSPSDPQASPGSGLVLHPNLACHGQRRESFLYRSDSDYELSPKSLSRNSSIVGELHGEDLIVTPFAQVRACHSSIDQVQRTLVSSLHKTQFLPVAFGCKAPTERSPATSQPHVTKVCLSDESYQKLAMETMEELDWCLDQLETIQTYRSVSDMASNKFKRMLNRELSHLSEMSRSGNQVSEYISNTFLDKQNELELPCPVPKSRERKRRQGQQQQQQQHGGMMTQISGVRKLSHTSSISGGAGNRFGVKTDQEELLSKDLENINKWGLNIFKVAEHSHNRPLTCVMYTIFQERDLMRTFKIPTDTFVTFMLTLESHYHSDVAYHNNLHAADVVQSTHILLSTPALDAVFTDLEILAAIFAAAIHDVDHPGVSNQFLINTNSELALMYNDESVLENHHLAVGFKLLQEDNCDIFQNLTKKQRQTLRRMVIEMVLATDMSKHMSLLADLKTMVETKKVTSSGVLMLDNYTDRMQVLRNMVHCADLSNPTKHLDLYRQWTDRIMNEFFHQGDRERERGMEISPMCDKHTASVERTQVGFIDYIVHPLWETWADLVHPDAQDILDTLEDNRNWYQSMIPQSPSPPFYTSDGEGGPHGEVEGDGLAYFSKTMLHCILQLLQQYGFIAEGSGC</sequence>
<evidence type="ECO:0000256" key="8">
    <source>
        <dbReference type="PIRSR" id="PIRSR623088-2"/>
    </source>
</evidence>
<evidence type="ECO:0000259" key="12">
    <source>
        <dbReference type="PROSITE" id="PS51845"/>
    </source>
</evidence>
<dbReference type="SMART" id="SM00471">
    <property type="entry name" value="HDc"/>
    <property type="match status" value="1"/>
</dbReference>
<keyword evidence="14" id="KW-1185">Reference proteome</keyword>
<evidence type="ECO:0000256" key="1">
    <source>
        <dbReference type="ARBA" id="ARBA00004703"/>
    </source>
</evidence>
<dbReference type="Ensembl" id="ENSACIT00000015686.1">
    <property type="protein sequence ID" value="ENSACIP00000015276.1"/>
    <property type="gene ID" value="ENSACIG00000011854.1"/>
</dbReference>
<feature type="binding site" evidence="9">
    <location>
        <position position="515"/>
    </location>
    <ligand>
        <name>Zn(2+)</name>
        <dbReference type="ChEBI" id="CHEBI:29105"/>
        <label>1</label>
    </ligand>
</feature>
<evidence type="ECO:0000313" key="14">
    <source>
        <dbReference type="Proteomes" id="UP000261340"/>
    </source>
</evidence>
<evidence type="ECO:0000256" key="10">
    <source>
        <dbReference type="RuleBase" id="RU363067"/>
    </source>
</evidence>
<keyword evidence="3 9" id="KW-0479">Metal-binding</keyword>
<dbReference type="STRING" id="61819.ENSACIP00000015276"/>
<dbReference type="UniPathway" id="UPA00762">
    <property type="reaction ID" value="UER00747"/>
</dbReference>
<feature type="binding site" evidence="9">
    <location>
        <position position="398"/>
    </location>
    <ligand>
        <name>Zn(2+)</name>
        <dbReference type="ChEBI" id="CHEBI:29105"/>
        <label>2</label>
    </ligand>
</feature>
<evidence type="ECO:0000256" key="2">
    <source>
        <dbReference type="ARBA" id="ARBA00009517"/>
    </source>
</evidence>
<comment type="catalytic activity">
    <reaction evidence="6">
        <text>3',5'-cyclic AMP + H2O = AMP + H(+)</text>
        <dbReference type="Rhea" id="RHEA:25277"/>
        <dbReference type="ChEBI" id="CHEBI:15377"/>
        <dbReference type="ChEBI" id="CHEBI:15378"/>
        <dbReference type="ChEBI" id="CHEBI:58165"/>
        <dbReference type="ChEBI" id="CHEBI:456215"/>
        <dbReference type="EC" id="3.1.4.53"/>
    </reaction>
    <physiologicalReaction direction="left-to-right" evidence="6">
        <dbReference type="Rhea" id="RHEA:25278"/>
    </physiologicalReaction>
</comment>
<feature type="active site" description="Proton donor" evidence="7">
    <location>
        <position position="357"/>
    </location>
</feature>
<feature type="binding site" evidence="8">
    <location>
        <position position="515"/>
    </location>
    <ligand>
        <name>AMP</name>
        <dbReference type="ChEBI" id="CHEBI:456215"/>
    </ligand>
</feature>
<feature type="binding site" evidence="8">
    <location>
        <position position="398"/>
    </location>
    <ligand>
        <name>AMP</name>
        <dbReference type="ChEBI" id="CHEBI:456215"/>
    </ligand>
</feature>
<evidence type="ECO:0000256" key="5">
    <source>
        <dbReference type="ARBA" id="ARBA00023149"/>
    </source>
</evidence>
<accession>A0A3Q0RX23</accession>
<dbReference type="InterPro" id="IPR036971">
    <property type="entry name" value="PDEase_catalytic_dom_sf"/>
</dbReference>
<dbReference type="Gene3D" id="1.10.1300.10">
    <property type="entry name" value="3'5'-cyclic nucleotide phosphodiesterase, catalytic domain"/>
    <property type="match status" value="1"/>
</dbReference>
<dbReference type="GO" id="GO:0007165">
    <property type="term" value="P:signal transduction"/>
    <property type="evidence" value="ECO:0007669"/>
    <property type="project" value="InterPro"/>
</dbReference>
<dbReference type="InterPro" id="IPR023174">
    <property type="entry name" value="PDEase_CS"/>
</dbReference>
<keyword evidence="4 10" id="KW-0378">Hydrolase</keyword>
<feature type="domain" description="PDEase" evidence="12">
    <location>
        <begin position="281"/>
        <end position="610"/>
    </location>
</feature>
<reference evidence="13" key="2">
    <citation type="submission" date="2025-09" db="UniProtKB">
        <authorList>
            <consortium name="Ensembl"/>
        </authorList>
    </citation>
    <scope>IDENTIFICATION</scope>
</reference>
<proteinExistence type="inferred from homology"/>
<dbReference type="Pfam" id="PF18100">
    <property type="entry name" value="PDE4_UCR"/>
    <property type="match status" value="1"/>
</dbReference>
<organism evidence="13 14">
    <name type="scientific">Amphilophus citrinellus</name>
    <name type="common">Midas cichlid</name>
    <name type="synonym">Cichlasoma citrinellum</name>
    <dbReference type="NCBI Taxonomy" id="61819"/>
    <lineage>
        <taxon>Eukaryota</taxon>
        <taxon>Metazoa</taxon>
        <taxon>Chordata</taxon>
        <taxon>Craniata</taxon>
        <taxon>Vertebrata</taxon>
        <taxon>Euteleostomi</taxon>
        <taxon>Actinopterygii</taxon>
        <taxon>Neopterygii</taxon>
        <taxon>Teleostei</taxon>
        <taxon>Neoteleostei</taxon>
        <taxon>Acanthomorphata</taxon>
        <taxon>Ovalentaria</taxon>
        <taxon>Cichlomorphae</taxon>
        <taxon>Cichliformes</taxon>
        <taxon>Cichlidae</taxon>
        <taxon>New World cichlids</taxon>
        <taxon>Cichlasomatinae</taxon>
        <taxon>Heroini</taxon>
        <taxon>Amphilophus</taxon>
    </lineage>
</organism>
<feature type="binding site" evidence="8">
    <location>
        <position position="566"/>
    </location>
    <ligand>
        <name>AMP</name>
        <dbReference type="ChEBI" id="CHEBI:456215"/>
    </ligand>
</feature>
<dbReference type="PRINTS" id="PR00387">
    <property type="entry name" value="PDIESTERASE1"/>
</dbReference>
<evidence type="ECO:0000256" key="6">
    <source>
        <dbReference type="ARBA" id="ARBA00033681"/>
    </source>
</evidence>
<feature type="binding site" evidence="9">
    <location>
        <position position="397"/>
    </location>
    <ligand>
        <name>Zn(2+)</name>
        <dbReference type="ChEBI" id="CHEBI:29105"/>
        <label>1</label>
    </ligand>
</feature>
<dbReference type="AlphaFoldDB" id="A0A3Q0RX23"/>
<reference evidence="13" key="1">
    <citation type="submission" date="2025-08" db="UniProtKB">
        <authorList>
            <consortium name="Ensembl"/>
        </authorList>
    </citation>
    <scope>IDENTIFICATION</scope>
</reference>
<evidence type="ECO:0000256" key="3">
    <source>
        <dbReference type="ARBA" id="ARBA00022723"/>
    </source>
</evidence>
<evidence type="ECO:0000256" key="9">
    <source>
        <dbReference type="PIRSR" id="PIRSR623088-3"/>
    </source>
</evidence>
<evidence type="ECO:0000313" key="13">
    <source>
        <dbReference type="Ensembl" id="ENSACIP00000015276.1"/>
    </source>
</evidence>
<protein>
    <recommendedName>
        <fullName evidence="10">Phosphodiesterase</fullName>
        <ecNumber evidence="10">3.1.4.-</ecNumber>
    </recommendedName>
</protein>
<dbReference type="PANTHER" id="PTHR11347">
    <property type="entry name" value="CYCLIC NUCLEOTIDE PHOSPHODIESTERASE"/>
    <property type="match status" value="1"/>
</dbReference>
<feature type="compositionally biased region" description="Low complexity" evidence="11">
    <location>
        <begin position="244"/>
        <end position="254"/>
    </location>
</feature>
<feature type="region of interest" description="Disordered" evidence="11">
    <location>
        <begin position="234"/>
        <end position="256"/>
    </location>
</feature>
<dbReference type="Proteomes" id="UP000261340">
    <property type="component" value="Unplaced"/>
</dbReference>
<feature type="region of interest" description="Disordered" evidence="11">
    <location>
        <begin position="609"/>
        <end position="628"/>
    </location>
</feature>
<evidence type="ECO:0000256" key="7">
    <source>
        <dbReference type="PIRSR" id="PIRSR623088-1"/>
    </source>
</evidence>
<dbReference type="GO" id="GO:0046872">
    <property type="term" value="F:metal ion binding"/>
    <property type="evidence" value="ECO:0007669"/>
    <property type="project" value="UniProtKB-KW"/>
</dbReference>
<dbReference type="InterPro" id="IPR040844">
    <property type="entry name" value="PDE4_UCR"/>
</dbReference>
<dbReference type="GO" id="GO:0006198">
    <property type="term" value="P:cAMP catabolic process"/>
    <property type="evidence" value="ECO:0007669"/>
    <property type="project" value="UniProtKB-UniPathway"/>
</dbReference>
<dbReference type="PROSITE" id="PS00126">
    <property type="entry name" value="PDEASE_I_1"/>
    <property type="match status" value="1"/>
</dbReference>
<dbReference type="GeneTree" id="ENSGT00940000155190"/>
<dbReference type="Pfam" id="PF00233">
    <property type="entry name" value="PDEase_I"/>
    <property type="match status" value="1"/>
</dbReference>
<feature type="binding site" evidence="9">
    <location>
        <position position="361"/>
    </location>
    <ligand>
        <name>Zn(2+)</name>
        <dbReference type="ChEBI" id="CHEBI:29105"/>
        <label>1</label>
    </ligand>
</feature>
<evidence type="ECO:0000256" key="4">
    <source>
        <dbReference type="ARBA" id="ARBA00022801"/>
    </source>
</evidence>
<dbReference type="OMA" id="ANTCFEV"/>
<comment type="similarity">
    <text evidence="2">Belongs to the cyclic nucleotide phosphodiesterase family. PDE4 subfamily.</text>
</comment>
<feature type="binding site" evidence="8">
    <location>
        <begin position="357"/>
        <end position="361"/>
    </location>
    <ligand>
        <name>AMP</name>
        <dbReference type="ChEBI" id="CHEBI:456215"/>
    </ligand>
</feature>
<comment type="cofactor">
    <cofactor evidence="10">
        <name>a divalent metal cation</name>
        <dbReference type="ChEBI" id="CHEBI:60240"/>
    </cofactor>
    <text evidence="10">Binds 2 divalent metal cations per subunit. Site 1 may preferentially bind zinc ions, while site 2 has a preference for magnesium and/or manganese ions.</text>
</comment>
<evidence type="ECO:0000256" key="11">
    <source>
        <dbReference type="SAM" id="MobiDB-lite"/>
    </source>
</evidence>
<dbReference type="PROSITE" id="PS51845">
    <property type="entry name" value="PDEASE_I_2"/>
    <property type="match status" value="1"/>
</dbReference>
<dbReference type="CDD" id="cd00077">
    <property type="entry name" value="HDc"/>
    <property type="match status" value="1"/>
</dbReference>
<dbReference type="SUPFAM" id="SSF109604">
    <property type="entry name" value="HD-domain/PDEase-like"/>
    <property type="match status" value="1"/>
</dbReference>
<dbReference type="InterPro" id="IPR023088">
    <property type="entry name" value="PDEase"/>
</dbReference>
<keyword evidence="5" id="KW-0114">cAMP</keyword>